<keyword evidence="2" id="KW-0472">Membrane</keyword>
<feature type="compositionally biased region" description="Acidic residues" evidence="1">
    <location>
        <begin position="416"/>
        <end position="438"/>
    </location>
</feature>
<evidence type="ECO:0000256" key="2">
    <source>
        <dbReference type="SAM" id="Phobius"/>
    </source>
</evidence>
<feature type="transmembrane region" description="Helical" evidence="2">
    <location>
        <begin position="193"/>
        <end position="217"/>
    </location>
</feature>
<feature type="transmembrane region" description="Helical" evidence="2">
    <location>
        <begin position="277"/>
        <end position="298"/>
    </location>
</feature>
<feature type="region of interest" description="Disordered" evidence="1">
    <location>
        <begin position="411"/>
        <end position="463"/>
    </location>
</feature>
<accession>A0A7S1R4K9</accession>
<name>A0A7S1R4K9_NEODS</name>
<feature type="compositionally biased region" description="Basic and acidic residues" evidence="1">
    <location>
        <begin position="439"/>
        <end position="463"/>
    </location>
</feature>
<feature type="transmembrane region" description="Helical" evidence="2">
    <location>
        <begin position="348"/>
        <end position="367"/>
    </location>
</feature>
<organism evidence="3">
    <name type="scientific">Neobodo designis</name>
    <name type="common">Flagellated protozoan</name>
    <name type="synonym">Bodo designis</name>
    <dbReference type="NCBI Taxonomy" id="312471"/>
    <lineage>
        <taxon>Eukaryota</taxon>
        <taxon>Discoba</taxon>
        <taxon>Euglenozoa</taxon>
        <taxon>Kinetoplastea</taxon>
        <taxon>Metakinetoplastina</taxon>
        <taxon>Neobodonida</taxon>
        <taxon>Neobodo</taxon>
    </lineage>
</organism>
<feature type="transmembrane region" description="Helical" evidence="2">
    <location>
        <begin position="49"/>
        <end position="69"/>
    </location>
</feature>
<keyword evidence="2" id="KW-0812">Transmembrane</keyword>
<sequence length="463" mass="49876">MAATTEKPVVDFGAPTQVDDEPPAGQPTDNKPRLSKTQRKLRRWARTGYAIFVAWMPVLSFALTISSLVSASWGHKSINADDTKWLDVSPVNGNCTCDSTHVSYCAETSDAFEGTAYLSVTVIMSQLLLAFIYTCELGMYGLFGGSHDYTRITLIVALLALSTEILSVISWYATFSNDHCGDPSFESNGATLGWPFFVRCIECAGMLGFVLYITSLFPKTNRGPPSIPLVAAVFAMMITCVTTFLRGWMSNGDVSYSPWSACTCGDACSNVASMMSLALATGALAVVAGFVVIFFTSLRAVDNEGLTLKVASIASGVTLLFQILVVVGFYLAYNGGCGSSLADDGYDLFWPSNFAVSAIVTQVAFLVSNTVYTMKACCAVDEGEPEPANDYERTIFFRFWWDHLKDPRTLAHEAREEDEDDNAGSESDDDLDDDDDDMAAGKDGGEGETGKEAAPGADEKSPA</sequence>
<dbReference type="EMBL" id="HBGF01053076">
    <property type="protein sequence ID" value="CAD9156110.1"/>
    <property type="molecule type" value="Transcribed_RNA"/>
</dbReference>
<feature type="transmembrane region" description="Helical" evidence="2">
    <location>
        <begin position="152"/>
        <end position="173"/>
    </location>
</feature>
<feature type="transmembrane region" description="Helical" evidence="2">
    <location>
        <begin position="310"/>
        <end position="333"/>
    </location>
</feature>
<feature type="transmembrane region" description="Helical" evidence="2">
    <location>
        <begin position="229"/>
        <end position="249"/>
    </location>
</feature>
<protein>
    <submittedName>
        <fullName evidence="3">Uncharacterized protein</fullName>
    </submittedName>
</protein>
<feature type="region of interest" description="Disordered" evidence="1">
    <location>
        <begin position="1"/>
        <end position="37"/>
    </location>
</feature>
<feature type="transmembrane region" description="Helical" evidence="2">
    <location>
        <begin position="116"/>
        <end position="140"/>
    </location>
</feature>
<proteinExistence type="predicted"/>
<evidence type="ECO:0000313" key="3">
    <source>
        <dbReference type="EMBL" id="CAD9156110.1"/>
    </source>
</evidence>
<keyword evidence="2" id="KW-1133">Transmembrane helix</keyword>
<dbReference type="AlphaFoldDB" id="A0A7S1R4K9"/>
<gene>
    <name evidence="3" type="ORF">NDES1114_LOCUS35534</name>
</gene>
<reference evidence="3" key="1">
    <citation type="submission" date="2021-01" db="EMBL/GenBank/DDBJ databases">
        <authorList>
            <person name="Corre E."/>
            <person name="Pelletier E."/>
            <person name="Niang G."/>
            <person name="Scheremetjew M."/>
            <person name="Finn R."/>
            <person name="Kale V."/>
            <person name="Holt S."/>
            <person name="Cochrane G."/>
            <person name="Meng A."/>
            <person name="Brown T."/>
            <person name="Cohen L."/>
        </authorList>
    </citation>
    <scope>NUCLEOTIDE SEQUENCE</scope>
    <source>
        <strain evidence="3">CCAP 1951/1</strain>
    </source>
</reference>
<evidence type="ECO:0000256" key="1">
    <source>
        <dbReference type="SAM" id="MobiDB-lite"/>
    </source>
</evidence>